<evidence type="ECO:0000256" key="1">
    <source>
        <dbReference type="ARBA" id="ARBA00004651"/>
    </source>
</evidence>
<evidence type="ECO:0000256" key="3">
    <source>
        <dbReference type="ARBA" id="ARBA00022475"/>
    </source>
</evidence>
<comment type="similarity">
    <text evidence="2 7">Belongs to the membrane-bound acyltransferase family.</text>
</comment>
<evidence type="ECO:0000256" key="5">
    <source>
        <dbReference type="ARBA" id="ARBA00022989"/>
    </source>
</evidence>
<dbReference type="RefSeq" id="WP_076342090.1">
    <property type="nucleotide sequence ID" value="NZ_CAMNTW010000031.1"/>
</dbReference>
<keyword evidence="3 7" id="KW-1003">Cell membrane</keyword>
<dbReference type="GeneID" id="78276248"/>
<feature type="transmembrane region" description="Helical" evidence="8">
    <location>
        <begin position="348"/>
        <end position="372"/>
    </location>
</feature>
<keyword evidence="7" id="KW-0808">Transferase</keyword>
<dbReference type="GO" id="GO:0016746">
    <property type="term" value="F:acyltransferase activity"/>
    <property type="evidence" value="ECO:0007669"/>
    <property type="project" value="UniProtKB-KW"/>
</dbReference>
<dbReference type="InterPro" id="IPR024194">
    <property type="entry name" value="Ac/AlaTfrase_AlgI/DltB"/>
</dbReference>
<keyword evidence="10" id="KW-1185">Reference proteome</keyword>
<dbReference type="PANTHER" id="PTHR13285">
    <property type="entry name" value="ACYLTRANSFERASE"/>
    <property type="match status" value="1"/>
</dbReference>
<keyword evidence="7" id="KW-0012">Acyltransferase</keyword>
<dbReference type="InterPro" id="IPR051085">
    <property type="entry name" value="MB_O-acyltransferase"/>
</dbReference>
<dbReference type="InterPro" id="IPR028362">
    <property type="entry name" value="AlgI"/>
</dbReference>
<evidence type="ECO:0000313" key="10">
    <source>
        <dbReference type="Proteomes" id="UP000186705"/>
    </source>
</evidence>
<keyword evidence="5 8" id="KW-1133">Transmembrane helix</keyword>
<dbReference type="EMBL" id="MPKA01000095">
    <property type="protein sequence ID" value="OLU44751.1"/>
    <property type="molecule type" value="Genomic_DNA"/>
</dbReference>
<proteinExistence type="inferred from homology"/>
<evidence type="ECO:0000256" key="2">
    <source>
        <dbReference type="ARBA" id="ARBA00010323"/>
    </source>
</evidence>
<feature type="transmembrane region" description="Helical" evidence="8">
    <location>
        <begin position="392"/>
        <end position="413"/>
    </location>
</feature>
<gene>
    <name evidence="9" type="ORF">BO225_09900</name>
</gene>
<dbReference type="PANTHER" id="PTHR13285:SF18">
    <property type="entry name" value="PROTEIN-CYSTEINE N-PALMITOYLTRANSFERASE RASP"/>
    <property type="match status" value="1"/>
</dbReference>
<comment type="subcellular location">
    <subcellularLocation>
        <location evidence="1">Cell membrane</location>
        <topology evidence="1">Multi-pass membrane protein</topology>
    </subcellularLocation>
</comment>
<dbReference type="PIRSF" id="PIRSF016636">
    <property type="entry name" value="AlgI_DltB"/>
    <property type="match status" value="1"/>
</dbReference>
<dbReference type="Pfam" id="PF03062">
    <property type="entry name" value="MBOAT"/>
    <property type="match status" value="1"/>
</dbReference>
<comment type="caution">
    <text evidence="9">The sequence shown here is derived from an EMBL/GenBank/DDBJ whole genome shotgun (WGS) entry which is preliminary data.</text>
</comment>
<evidence type="ECO:0008006" key="11">
    <source>
        <dbReference type="Google" id="ProtNLM"/>
    </source>
</evidence>
<feature type="transmembrane region" description="Helical" evidence="8">
    <location>
        <begin position="112"/>
        <end position="134"/>
    </location>
</feature>
<organism evidence="9 10">
    <name type="scientific">Dubosiella newyorkensis</name>
    <dbReference type="NCBI Taxonomy" id="1862672"/>
    <lineage>
        <taxon>Bacteria</taxon>
        <taxon>Bacillati</taxon>
        <taxon>Bacillota</taxon>
        <taxon>Erysipelotrichia</taxon>
        <taxon>Erysipelotrichales</taxon>
        <taxon>Erysipelotrichaceae</taxon>
        <taxon>Dubosiella</taxon>
    </lineage>
</organism>
<reference evidence="9 10" key="1">
    <citation type="submission" date="2016-11" db="EMBL/GenBank/DDBJ databases">
        <title>Description of two novel members of the family Erysipelotrichaceae: Ileibacterium lipovorans gen. nov., sp. nov. and Dubosiella newyorkensis, gen. nov., sp. nov.</title>
        <authorList>
            <person name="Cox L.M."/>
            <person name="Sohn J."/>
            <person name="Tyrrell K.L."/>
            <person name="Citron D.M."/>
            <person name="Lawson P.A."/>
            <person name="Patel N.B."/>
            <person name="Iizumi T."/>
            <person name="Perez-Perez G.I."/>
            <person name="Goldstein E.J."/>
            <person name="Blaser M.J."/>
        </authorList>
    </citation>
    <scope>NUCLEOTIDE SEQUENCE [LARGE SCALE GENOMIC DNA]</scope>
    <source>
        <strain evidence="9 10">NYU-BL-A4</strain>
    </source>
</reference>
<keyword evidence="4 8" id="KW-0812">Transmembrane</keyword>
<dbReference type="OrthoDB" id="9805788at2"/>
<dbReference type="GO" id="GO:0042121">
    <property type="term" value="P:alginic acid biosynthetic process"/>
    <property type="evidence" value="ECO:0007669"/>
    <property type="project" value="InterPro"/>
</dbReference>
<evidence type="ECO:0000256" key="7">
    <source>
        <dbReference type="PIRNR" id="PIRNR016636"/>
    </source>
</evidence>
<evidence type="ECO:0000313" key="9">
    <source>
        <dbReference type="EMBL" id="OLU44751.1"/>
    </source>
</evidence>
<accession>A0A1U7NKH4</accession>
<evidence type="ECO:0000256" key="6">
    <source>
        <dbReference type="ARBA" id="ARBA00023136"/>
    </source>
</evidence>
<dbReference type="Proteomes" id="UP000186705">
    <property type="component" value="Unassembled WGS sequence"/>
</dbReference>
<dbReference type="STRING" id="1862672.BO225_09900"/>
<dbReference type="AlphaFoldDB" id="A0A1U7NKH4"/>
<evidence type="ECO:0000256" key="4">
    <source>
        <dbReference type="ARBA" id="ARBA00022692"/>
    </source>
</evidence>
<dbReference type="GO" id="GO:0005886">
    <property type="term" value="C:plasma membrane"/>
    <property type="evidence" value="ECO:0007669"/>
    <property type="project" value="UniProtKB-SubCell"/>
</dbReference>
<protein>
    <recommendedName>
        <fullName evidence="11">Transcriptional regulator</fullName>
    </recommendedName>
</protein>
<dbReference type="InterPro" id="IPR004299">
    <property type="entry name" value="MBOAT_fam"/>
</dbReference>
<evidence type="ECO:0000256" key="8">
    <source>
        <dbReference type="SAM" id="Phobius"/>
    </source>
</evidence>
<keyword evidence="6 7" id="KW-0472">Membrane</keyword>
<feature type="transmembrane region" description="Helical" evidence="8">
    <location>
        <begin position="420"/>
        <end position="448"/>
    </location>
</feature>
<dbReference type="PIRSF" id="PIRSF500217">
    <property type="entry name" value="AlgI"/>
    <property type="match status" value="1"/>
</dbReference>
<feature type="transmembrane region" description="Helical" evidence="8">
    <location>
        <begin position="297"/>
        <end position="312"/>
    </location>
</feature>
<name>A0A1U7NKH4_9FIRM</name>
<feature type="transmembrane region" description="Helical" evidence="8">
    <location>
        <begin position="31"/>
        <end position="59"/>
    </location>
</feature>
<feature type="transmembrane region" description="Helical" evidence="8">
    <location>
        <begin position="79"/>
        <end position="100"/>
    </location>
</feature>
<sequence length="460" mass="53064">MSFTSLLFIFGFLPLSWLASCAWTKKTSVQNVILLLLSLLFYAWGSIQNLYILLILIVWNYCSGLQLEQTQDMPRKRRLIFWSSVLYNVAVLAFYKYIGFWFGSILPQTQNIHAPIGLSFYTFSILSYLADLYLNKCPAQKNVVAFGLYVSFFGKLTMGPISQYTDFEQYLKHRTISKDRFAHGMDLFLKGLVKKVFFADQLALVFAAMGNDSSFLGAWLLSLAYTFQLYYDFSGYSDMAIGIGYLFGFEIPKNFDHPYIAKSVQDFWRRWHISLSSWFRDYVYIPLGGNRVSKEKYIRNILIVWLLTGIWHGPNWTFVIWGLYYGLLLLGQKFLFQKWIDRLPAAVNIILTFLIANIGWVFFSSPTIMTAFSHLGNMLGIGISSFASENALFYLSSYWLLFVFAFLLCGTLYEKIEKKIFLLFSKQAVIGVGVFKICVFVMMVAYLVSSTAQTFLYNAF</sequence>